<keyword evidence="2 3" id="KW-0057">Aromatic amino acid biosynthesis</keyword>
<keyword evidence="3" id="KW-0521">NADP</keyword>
<dbReference type="RefSeq" id="WP_062486401.1">
    <property type="nucleotide sequence ID" value="NZ_KQ960953.1"/>
</dbReference>
<dbReference type="Gene3D" id="3.40.50.720">
    <property type="entry name" value="NAD(P)-binding Rossmann-like Domain"/>
    <property type="match status" value="1"/>
</dbReference>
<comment type="similarity">
    <text evidence="3">Belongs to the shikimate dehydrogenase family.</text>
</comment>
<dbReference type="STRING" id="1588748.HMPREF3182_01388"/>
<evidence type="ECO:0000256" key="1">
    <source>
        <dbReference type="ARBA" id="ARBA00004871"/>
    </source>
</evidence>
<comment type="function">
    <text evidence="3">Involved in the biosynthesis of the chorismate, which leads to the biosynthesis of aromatic amino acids. Catalyzes the reversible NADPH linked reduction of 3-dehydroshikimate (DHSA) to yield shikimate (SA).</text>
</comment>
<dbReference type="GO" id="GO:0004764">
    <property type="term" value="F:shikimate 3-dehydrogenase (NADP+) activity"/>
    <property type="evidence" value="ECO:0007669"/>
    <property type="project" value="UniProtKB-UniRule"/>
</dbReference>
<dbReference type="GO" id="GO:0050661">
    <property type="term" value="F:NADP binding"/>
    <property type="evidence" value="ECO:0007669"/>
    <property type="project" value="TreeGrafter"/>
</dbReference>
<dbReference type="AlphaFoldDB" id="A0A134CDY8"/>
<keyword evidence="3" id="KW-0028">Amino-acid biosynthesis</keyword>
<dbReference type="SUPFAM" id="SSF51735">
    <property type="entry name" value="NAD(P)-binding Rossmann-fold domains"/>
    <property type="match status" value="1"/>
</dbReference>
<dbReference type="UniPathway" id="UPA00053">
    <property type="reaction ID" value="UER00087"/>
</dbReference>
<dbReference type="PANTHER" id="PTHR21089">
    <property type="entry name" value="SHIKIMATE DEHYDROGENASE"/>
    <property type="match status" value="1"/>
</dbReference>
<dbReference type="GO" id="GO:0009423">
    <property type="term" value="P:chorismate biosynthetic process"/>
    <property type="evidence" value="ECO:0007669"/>
    <property type="project" value="UniProtKB-UniRule"/>
</dbReference>
<dbReference type="GO" id="GO:0009073">
    <property type="term" value="P:aromatic amino acid family biosynthetic process"/>
    <property type="evidence" value="ECO:0007669"/>
    <property type="project" value="UniProtKB-KW"/>
</dbReference>
<dbReference type="PATRIC" id="fig|1588748.3.peg.1344"/>
<comment type="pathway">
    <text evidence="1 3">Metabolic intermediate biosynthesis; chorismate biosynthesis; chorismate from D-erythrose 4-phosphate and phosphoenolpyruvate: step 4/7.</text>
</comment>
<feature type="binding site" evidence="3">
    <location>
        <position position="236"/>
    </location>
    <ligand>
        <name>NADP(+)</name>
        <dbReference type="ChEBI" id="CHEBI:58349"/>
    </ligand>
</feature>
<comment type="catalytic activity">
    <reaction evidence="3">
        <text>shikimate + NADP(+) = 3-dehydroshikimate + NADPH + H(+)</text>
        <dbReference type="Rhea" id="RHEA:17737"/>
        <dbReference type="ChEBI" id="CHEBI:15378"/>
        <dbReference type="ChEBI" id="CHEBI:16630"/>
        <dbReference type="ChEBI" id="CHEBI:36208"/>
        <dbReference type="ChEBI" id="CHEBI:57783"/>
        <dbReference type="ChEBI" id="CHEBI:58349"/>
        <dbReference type="EC" id="1.1.1.25"/>
    </reaction>
</comment>
<evidence type="ECO:0000259" key="4">
    <source>
        <dbReference type="Pfam" id="PF08501"/>
    </source>
</evidence>
<feature type="domain" description="Shikimate dehydrogenase substrate binding N-terminal" evidence="4">
    <location>
        <begin position="10"/>
        <end position="86"/>
    </location>
</feature>
<evidence type="ECO:0000256" key="2">
    <source>
        <dbReference type="ARBA" id="ARBA00023141"/>
    </source>
</evidence>
<dbReference type="EMBL" id="LSDT01000048">
    <property type="protein sequence ID" value="KXB90421.1"/>
    <property type="molecule type" value="Genomic_DNA"/>
</dbReference>
<evidence type="ECO:0000256" key="3">
    <source>
        <dbReference type="HAMAP-Rule" id="MF_00222"/>
    </source>
</evidence>
<feature type="binding site" evidence="3">
    <location>
        <begin position="12"/>
        <end position="14"/>
    </location>
    <ligand>
        <name>shikimate</name>
        <dbReference type="ChEBI" id="CHEBI:36208"/>
    </ligand>
</feature>
<reference evidence="6" key="1">
    <citation type="submission" date="2016-01" db="EMBL/GenBank/DDBJ databases">
        <authorList>
            <person name="Mitreva M."/>
            <person name="Pepin K.H."/>
            <person name="Mihindukulasuriya K.A."/>
            <person name="Fulton R."/>
            <person name="Fronick C."/>
            <person name="O'Laughlin M."/>
            <person name="Miner T."/>
            <person name="Herter B."/>
            <person name="Rosa B.A."/>
            <person name="Cordes M."/>
            <person name="Tomlinson C."/>
            <person name="Wollam A."/>
            <person name="Palsikar V.B."/>
            <person name="Mardis E.R."/>
            <person name="Wilson R.K."/>
        </authorList>
    </citation>
    <scope>NUCLEOTIDE SEQUENCE [LARGE SCALE GENOMIC DNA]</scope>
    <source>
        <strain evidence="6">KA00182</strain>
    </source>
</reference>
<sequence length="275" mass="30396">MKFGLLGNNTHSLSPQIHQHIFDDLGTNDTYTLLAYAKTDMDVLLQQIEAAGFAGINVTIPYKTEVIPFLDQLSPAAQTIGAVNTIVFAAGKRYGYNTDYDGFHLALQAHGVNISSKTCVVLGTGGASRAIVALLHAQGAKNIRLISRQPLQKKADCLYAEKWGGHIESYAELYARPTCDILVNATPVGMYPQIEASPLMTLPVGTGDVVIDIIYRPQETRLLQQARQQGKQTINGMYMLVAQALRAEEIWQKRTWHTAYIQYLVKQMEQINGET</sequence>
<keyword evidence="6" id="KW-1185">Reference proteome</keyword>
<dbReference type="PANTHER" id="PTHR21089:SF1">
    <property type="entry name" value="BIFUNCTIONAL 3-DEHYDROQUINATE DEHYDRATASE_SHIKIMATE DEHYDROGENASE, CHLOROPLASTIC"/>
    <property type="match status" value="1"/>
</dbReference>
<dbReference type="InterPro" id="IPR013708">
    <property type="entry name" value="Shikimate_DH-bd_N"/>
</dbReference>
<dbReference type="Gene3D" id="3.40.50.10860">
    <property type="entry name" value="Leucine Dehydrogenase, chain A, domain 1"/>
    <property type="match status" value="1"/>
</dbReference>
<comment type="caution">
    <text evidence="3">Lacks conserved residue(s) required for the propagation of feature annotation.</text>
</comment>
<feature type="binding site" evidence="3">
    <location>
        <position position="99"/>
    </location>
    <ligand>
        <name>shikimate</name>
        <dbReference type="ChEBI" id="CHEBI:36208"/>
    </ligand>
</feature>
<dbReference type="GO" id="GO:0019632">
    <property type="term" value="P:shikimate metabolic process"/>
    <property type="evidence" value="ECO:0007669"/>
    <property type="project" value="TreeGrafter"/>
</dbReference>
<name>A0A134CDY8_9FIRM</name>
<dbReference type="EC" id="1.1.1.25" evidence="3"/>
<proteinExistence type="inferred from homology"/>
<feature type="binding site" evidence="3">
    <location>
        <position position="59"/>
    </location>
    <ligand>
        <name>shikimate</name>
        <dbReference type="ChEBI" id="CHEBI:36208"/>
    </ligand>
</feature>
<feature type="active site" description="Proton acceptor" evidence="3">
    <location>
        <position position="63"/>
    </location>
</feature>
<dbReference type="InterPro" id="IPR046346">
    <property type="entry name" value="Aminoacid_DH-like_N_sf"/>
</dbReference>
<dbReference type="GO" id="GO:0005829">
    <property type="term" value="C:cytosol"/>
    <property type="evidence" value="ECO:0007669"/>
    <property type="project" value="TreeGrafter"/>
</dbReference>
<dbReference type="HAMAP" id="MF_00222">
    <property type="entry name" value="Shikimate_DH_AroE"/>
    <property type="match status" value="1"/>
</dbReference>
<dbReference type="SUPFAM" id="SSF53223">
    <property type="entry name" value="Aminoacid dehydrogenase-like, N-terminal domain"/>
    <property type="match status" value="1"/>
</dbReference>
<comment type="caution">
    <text evidence="5">The sequence shown here is derived from an EMBL/GenBank/DDBJ whole genome shotgun (WGS) entry which is preliminary data.</text>
</comment>
<dbReference type="CDD" id="cd01065">
    <property type="entry name" value="NAD_bind_Shikimate_DH"/>
    <property type="match status" value="1"/>
</dbReference>
<keyword evidence="3" id="KW-0560">Oxidoreductase</keyword>
<protein>
    <recommendedName>
        <fullName evidence="3">Shikimate dehydrogenase (NADP(+))</fullName>
        <shortName evidence="3">SDH</shortName>
        <ecNumber evidence="3">1.1.1.25</ecNumber>
    </recommendedName>
</protein>
<comment type="subunit">
    <text evidence="3">Homodimer.</text>
</comment>
<dbReference type="Proteomes" id="UP000070160">
    <property type="component" value="Unassembled WGS sequence"/>
</dbReference>
<feature type="binding site" evidence="3">
    <location>
        <position position="84"/>
    </location>
    <ligand>
        <name>shikimate</name>
        <dbReference type="ChEBI" id="CHEBI:36208"/>
    </ligand>
</feature>
<gene>
    <name evidence="3" type="primary">aroE</name>
    <name evidence="5" type="ORF">HMPREF3182_01388</name>
</gene>
<dbReference type="GO" id="GO:0008652">
    <property type="term" value="P:amino acid biosynthetic process"/>
    <property type="evidence" value="ECO:0007669"/>
    <property type="project" value="UniProtKB-KW"/>
</dbReference>
<dbReference type="InterPro" id="IPR022893">
    <property type="entry name" value="Shikimate_DH_fam"/>
</dbReference>
<evidence type="ECO:0000313" key="6">
    <source>
        <dbReference type="Proteomes" id="UP000070160"/>
    </source>
</evidence>
<feature type="binding site" evidence="3">
    <location>
        <position position="243"/>
    </location>
    <ligand>
        <name>shikimate</name>
        <dbReference type="ChEBI" id="CHEBI:36208"/>
    </ligand>
</feature>
<dbReference type="Pfam" id="PF08501">
    <property type="entry name" value="Shikimate_dh_N"/>
    <property type="match status" value="1"/>
</dbReference>
<evidence type="ECO:0000313" key="5">
    <source>
        <dbReference type="EMBL" id="KXB90421.1"/>
    </source>
</evidence>
<organism evidence="5 6">
    <name type="scientific">Megasphaera hutchinsoni</name>
    <dbReference type="NCBI Taxonomy" id="1588748"/>
    <lineage>
        <taxon>Bacteria</taxon>
        <taxon>Bacillati</taxon>
        <taxon>Bacillota</taxon>
        <taxon>Negativicutes</taxon>
        <taxon>Veillonellales</taxon>
        <taxon>Veillonellaceae</taxon>
        <taxon>Megasphaera</taxon>
    </lineage>
</organism>
<accession>A0A134CDY8</accession>
<feature type="binding site" evidence="3">
    <location>
        <position position="215"/>
    </location>
    <ligand>
        <name>shikimate</name>
        <dbReference type="ChEBI" id="CHEBI:36208"/>
    </ligand>
</feature>
<dbReference type="InterPro" id="IPR036291">
    <property type="entry name" value="NAD(P)-bd_dom_sf"/>
</dbReference>
<feature type="binding site" evidence="3">
    <location>
        <position position="213"/>
    </location>
    <ligand>
        <name>NADP(+)</name>
        <dbReference type="ChEBI" id="CHEBI:58349"/>
    </ligand>
</feature>